<organism evidence="5 6">
    <name type="scientific">Paenibacillus ginsengarvi</name>
    <dbReference type="NCBI Taxonomy" id="400777"/>
    <lineage>
        <taxon>Bacteria</taxon>
        <taxon>Bacillati</taxon>
        <taxon>Bacillota</taxon>
        <taxon>Bacilli</taxon>
        <taxon>Bacillales</taxon>
        <taxon>Paenibacillaceae</taxon>
        <taxon>Paenibacillus</taxon>
    </lineage>
</organism>
<dbReference type="Gene3D" id="3.10.105.10">
    <property type="entry name" value="Dipeptide-binding Protein, Domain 3"/>
    <property type="match status" value="1"/>
</dbReference>
<dbReference type="PIRSF" id="PIRSF002741">
    <property type="entry name" value="MppA"/>
    <property type="match status" value="1"/>
</dbReference>
<dbReference type="EMBL" id="RBAH01000046">
    <property type="protein sequence ID" value="RKN62986.1"/>
    <property type="molecule type" value="Genomic_DNA"/>
</dbReference>
<dbReference type="InterPro" id="IPR030678">
    <property type="entry name" value="Peptide/Ni-bd"/>
</dbReference>
<comment type="caution">
    <text evidence="5">The sequence shown here is derived from an EMBL/GenBank/DDBJ whole genome shotgun (WGS) entry which is preliminary data.</text>
</comment>
<evidence type="ECO:0000256" key="1">
    <source>
        <dbReference type="ARBA" id="ARBA00005695"/>
    </source>
</evidence>
<evidence type="ECO:0000256" key="3">
    <source>
        <dbReference type="ARBA" id="ARBA00022729"/>
    </source>
</evidence>
<evidence type="ECO:0000256" key="2">
    <source>
        <dbReference type="ARBA" id="ARBA00022448"/>
    </source>
</evidence>
<evidence type="ECO:0000259" key="4">
    <source>
        <dbReference type="Pfam" id="PF00496"/>
    </source>
</evidence>
<sequence>MRCGRSARRFCFNANAYEASLLRKTLRRNPIMDHNKSMVIAQGTDASTMDPYAHSETTTANILLQVYDGLVRRNPSMDIEPWLAESWEVITDTVIEFRLRPSVTFHNGEKMNASTVKFSLERMVDPHREPKFPPYGRFNSIDHVEIVDDLTVRVVTNRPDPNLLAQLTGLMMIPPQYIAEHGEEHFSRVPNGTGPFKFVSWDKPNGVVELTANNDYWHGSPSVQKLTFRAVPEGSDRVQGLQNGTIHLAANFPPLAREEVEANPELSVVGTPSVGVIYMGINTHHPILKNKKLRQAMAHAINVREIIQKELSGCGSALAGPVYPQAFGVDPTLPPIAYDLERAKQLMAGAGYPDGVDVKLEVPDGRFTQDKEIGLRIGRQLEKIGVRLHVNIQPWPQFISRFRHHEYDQMYYVGWGNSTFDPDEVYRNAYIAPNPWNPTDYHNDDMADMVLEASHILDSERRNELYRMACLIFRDELPWIPLFQQFDLYGLSNKWNWQPRMDEYIYVCDVTAAE</sequence>
<reference evidence="5 6" key="1">
    <citation type="journal article" date="2007" name="Int. J. Syst. Evol. Microbiol.">
        <title>Paenibacillus ginsengarvi sp. nov., isolated from soil from ginseng cultivation.</title>
        <authorList>
            <person name="Yoon M.H."/>
            <person name="Ten L.N."/>
            <person name="Im W.T."/>
        </authorList>
    </citation>
    <scope>NUCLEOTIDE SEQUENCE [LARGE SCALE GENOMIC DNA]</scope>
    <source>
        <strain evidence="5 6">KCTC 13059</strain>
    </source>
</reference>
<dbReference type="Pfam" id="PF00496">
    <property type="entry name" value="SBP_bac_5"/>
    <property type="match status" value="1"/>
</dbReference>
<keyword evidence="2" id="KW-0813">Transport</keyword>
<dbReference type="PANTHER" id="PTHR30290">
    <property type="entry name" value="PERIPLASMIC BINDING COMPONENT OF ABC TRANSPORTER"/>
    <property type="match status" value="1"/>
</dbReference>
<dbReference type="GO" id="GO:0043190">
    <property type="term" value="C:ATP-binding cassette (ABC) transporter complex"/>
    <property type="evidence" value="ECO:0007669"/>
    <property type="project" value="InterPro"/>
</dbReference>
<proteinExistence type="inferred from homology"/>
<accession>A0A3B0AUS9</accession>
<dbReference type="GO" id="GO:1904680">
    <property type="term" value="F:peptide transmembrane transporter activity"/>
    <property type="evidence" value="ECO:0007669"/>
    <property type="project" value="TreeGrafter"/>
</dbReference>
<dbReference type="InterPro" id="IPR000914">
    <property type="entry name" value="SBP_5_dom"/>
</dbReference>
<dbReference type="AlphaFoldDB" id="A0A3B0AUS9"/>
<feature type="domain" description="Solute-binding protein family 5" evidence="4">
    <location>
        <begin position="79"/>
        <end position="430"/>
    </location>
</feature>
<protein>
    <recommendedName>
        <fullName evidence="4">Solute-binding protein family 5 domain-containing protein</fullName>
    </recommendedName>
</protein>
<evidence type="ECO:0000313" key="6">
    <source>
        <dbReference type="Proteomes" id="UP000282311"/>
    </source>
</evidence>
<keyword evidence="3" id="KW-0732">Signal</keyword>
<dbReference type="PANTHER" id="PTHR30290:SF9">
    <property type="entry name" value="OLIGOPEPTIDE-BINDING PROTEIN APPA"/>
    <property type="match status" value="1"/>
</dbReference>
<dbReference type="Gene3D" id="3.40.190.10">
    <property type="entry name" value="Periplasmic binding protein-like II"/>
    <property type="match status" value="1"/>
</dbReference>
<dbReference type="GO" id="GO:0042597">
    <property type="term" value="C:periplasmic space"/>
    <property type="evidence" value="ECO:0007669"/>
    <property type="project" value="UniProtKB-ARBA"/>
</dbReference>
<gene>
    <name evidence="5" type="ORF">D7M11_34485</name>
</gene>
<keyword evidence="6" id="KW-1185">Reference proteome</keyword>
<evidence type="ECO:0000313" key="5">
    <source>
        <dbReference type="EMBL" id="RKN62986.1"/>
    </source>
</evidence>
<dbReference type="Gene3D" id="3.90.76.10">
    <property type="entry name" value="Dipeptide-binding Protein, Domain 1"/>
    <property type="match status" value="1"/>
</dbReference>
<dbReference type="Proteomes" id="UP000282311">
    <property type="component" value="Unassembled WGS sequence"/>
</dbReference>
<name>A0A3B0AUS9_9BACL</name>
<dbReference type="InterPro" id="IPR039424">
    <property type="entry name" value="SBP_5"/>
</dbReference>
<dbReference type="SUPFAM" id="SSF53850">
    <property type="entry name" value="Periplasmic binding protein-like II"/>
    <property type="match status" value="1"/>
</dbReference>
<comment type="similarity">
    <text evidence="1">Belongs to the bacterial solute-binding protein 5 family.</text>
</comment>
<dbReference type="GO" id="GO:0015833">
    <property type="term" value="P:peptide transport"/>
    <property type="evidence" value="ECO:0007669"/>
    <property type="project" value="TreeGrafter"/>
</dbReference>